<dbReference type="InterPro" id="IPR013273">
    <property type="entry name" value="ADAMTS/ADAMTS-like"/>
</dbReference>
<dbReference type="Pfam" id="PF00095">
    <property type="entry name" value="WAP"/>
    <property type="match status" value="1"/>
</dbReference>
<keyword evidence="4" id="KW-0677">Repeat</keyword>
<dbReference type="PROSITE" id="PS50092">
    <property type="entry name" value="TSP1"/>
    <property type="match status" value="5"/>
</dbReference>
<feature type="region of interest" description="Disordered" evidence="6">
    <location>
        <begin position="1932"/>
        <end position="1954"/>
    </location>
</feature>
<feature type="domain" description="BPTI/Kunitz inhibitor" evidence="8">
    <location>
        <begin position="1971"/>
        <end position="2021"/>
    </location>
</feature>
<dbReference type="SMART" id="SM00409">
    <property type="entry name" value="IG"/>
    <property type="match status" value="3"/>
</dbReference>
<feature type="compositionally biased region" description="Acidic residues" evidence="6">
    <location>
        <begin position="833"/>
        <end position="844"/>
    </location>
</feature>
<evidence type="ECO:0000313" key="12">
    <source>
        <dbReference type="Proteomes" id="UP000695000"/>
    </source>
</evidence>
<gene>
    <name evidence="13" type="primary">LOC108567924</name>
</gene>
<feature type="region of interest" description="Disordered" evidence="6">
    <location>
        <begin position="787"/>
        <end position="1152"/>
    </location>
</feature>
<feature type="domain" description="PLAC" evidence="10">
    <location>
        <begin position="2810"/>
        <end position="2849"/>
    </location>
</feature>
<dbReference type="Pfam" id="PF00014">
    <property type="entry name" value="Kunitz_BPTI"/>
    <property type="match status" value="10"/>
</dbReference>
<accession>A0ABM1NBL7</accession>
<dbReference type="Gene3D" id="2.20.100.10">
    <property type="entry name" value="Thrombospondin type-1 (TSP1) repeat"/>
    <property type="match status" value="6"/>
</dbReference>
<feature type="compositionally biased region" description="Low complexity" evidence="6">
    <location>
        <begin position="984"/>
        <end position="1007"/>
    </location>
</feature>
<feature type="compositionally biased region" description="Basic and acidic residues" evidence="6">
    <location>
        <begin position="950"/>
        <end position="962"/>
    </location>
</feature>
<feature type="domain" description="BPTI/Kunitz inhibitor" evidence="8">
    <location>
        <begin position="2235"/>
        <end position="2286"/>
    </location>
</feature>
<feature type="domain" description="BPTI/Kunitz inhibitor" evidence="8">
    <location>
        <begin position="2105"/>
        <end position="2155"/>
    </location>
</feature>
<dbReference type="RefSeq" id="XP_017784217.1">
    <property type="nucleotide sequence ID" value="XM_017928728.1"/>
</dbReference>
<dbReference type="Pfam" id="PF07679">
    <property type="entry name" value="I-set"/>
    <property type="match status" value="2"/>
</dbReference>
<feature type="compositionally biased region" description="Low complexity" evidence="6">
    <location>
        <begin position="908"/>
        <end position="917"/>
    </location>
</feature>
<dbReference type="CDD" id="cd00109">
    <property type="entry name" value="Kunitz-type"/>
    <property type="match status" value="8"/>
</dbReference>
<feature type="domain" description="Ig-like" evidence="9">
    <location>
        <begin position="2546"/>
        <end position="2633"/>
    </location>
</feature>
<dbReference type="InterPro" id="IPR036179">
    <property type="entry name" value="Ig-like_dom_sf"/>
</dbReference>
<dbReference type="SMART" id="SM00131">
    <property type="entry name" value="KU"/>
    <property type="match status" value="10"/>
</dbReference>
<feature type="domain" description="Ig-like" evidence="9">
    <location>
        <begin position="2449"/>
        <end position="2536"/>
    </location>
</feature>
<dbReference type="InterPro" id="IPR036645">
    <property type="entry name" value="Elafin-like_sf"/>
</dbReference>
<evidence type="ECO:0000259" key="11">
    <source>
        <dbReference type="PROSITE" id="PS51390"/>
    </source>
</evidence>
<dbReference type="InterPro" id="IPR002223">
    <property type="entry name" value="Kunitz_BPTI"/>
</dbReference>
<feature type="compositionally biased region" description="Low complexity" evidence="6">
    <location>
        <begin position="888"/>
        <end position="901"/>
    </location>
</feature>
<sequence>MEFYTRRHLLSHLLLVLVYVSTYVESYSHHVRHYKERFKRQHGAHLFLPGSYITDNNDEETGPWQDWSSPSPCSRTCGGGVSTQQRICTEGYQCTGPTRRHFSCNTQDCSDNEDFRAKQCSEFDNIPFEGINYKWTPYNKAPNPCELNCMPRGEKFYYRHRTQVVDGTRCNEDSMDVCVAGKCEAVGCDMMLGSNTKEDNCRVCGGDGSSCNTITGLLDMQDLQIGYNDILLIPQGATNIEVTEIDPSNNYLAVRNTSGYYHLNGNWRIDFPKTLEFAGSKIHYNRQSQGFSSPDSISTLGPIDEALFIVLLFQDRNVGVKYEYSVPTNIVVSTDDKAYVWTFDQYTPCTSSCGGGVQYRNVSCAGRRNLDPADEKLCDPNTRPENAQRCGEQPCEPRWVTKPWQKCSAPCGEVGTQDRQVLCEQIITNGVASIVDDSQCARIPKPDTQQACNVGEICAEWHTGPWKPCDHLCGEGKETRVVTCYRKDNGKIVKLNDTDCSDEKPESEKKCNLRPCEGVDWIVSDWSGCDKCGLVSESRNIECATAKGEIFPNELCETEMKPETVRKCDMPSTGCDYEWYASQWSECSAKCGSGVKTRKVFCASVDTFEKKDDKFCDPAKRYNKEEECVGELETCTGEWFSGPWSKCSKECGGGQKARKIVCLSEGLVVNITNCGPSSIPSGSESCNQQACDKDEILPVDVTNPVDVTDQDSTTTMMPEEVTTENEDDYEIVDADECDDGEWVYDDLTIENSNDKPSAEPSLATDDLMYGDDPNADDKLLERFIEGSGQSTETSWTNTDEGSGDDQSTLISEDLTTEQQASVGSTRQRSDVTISEEDYSTDDFTDVFTDPSSASSEFDTNPTEDSSEIIDSTTEISSENSVTEDITLSSNTDTYSNESTESSSDESNTETNESSTIKSESDEPIDSSSEDTLNESDLPQPTKMTTLDISAKTDIESTTKEISSDMTTEYYTTDSATNIPTYDVSESSSDLIDSSESTTSGGDESTTEMVDASDLTSIEDSESTTKMAESSDSSTIEDSDLTTEMVDTSESSTIKDSELTTKMTETSDSSTIEDSESTTKMVDASESSTIEDSEAITKMVDTSESSTIEDSESTKKMVDASESASTEDSEATTVSLESDESTTLDASATDSTTVKSDITTVESDITTVESDITTVESDITTVESDITTVESDITTVEMLSGEFTTEFETTDATDIDSTTDYDMEGTTVSALTDVTSSSEFDIWSSTTESGSTDWETTEIMEIFTPKPKKCRRKKKKSCKTSTYGCCFDKVTSAQGPFDKGCAIPKTCKETEFGCCEDGVSMALGDNFKGCPSSHCEESLFGCCSDNRTPAEGEKNEGCPAPPPECLKSTFGCCSDNTTEAKGPNEEGCLEILEVASISCSESTFGCCPDGETKSEGKYFEGCPLPKENCIHSQFGCCPDGETSAQGRNFRGCAVACSNSTFGCCEDGLTPSHGYNREGCCLATVYGCCPDNIKAAEGLNLEGCGCEYSPYKCCPDNITSARGQNNEGCGCQHTEHGCCPDNYTPAAGPEYQGCLCHTFQFGCCPDGITIAIGAQQQGCECGKTQYGCCSDNQTLARGPNKEGCGCESSTYGCCHDGVTDAQGDNFEGCEDVPVNKQAECSLPKERGSCRNYTVKWFFDMEYGGCSRFWYGGCDGNNNRFKSQEDCKEVCVEPQGKDRCKLPKVVGACEGYYPSWYYDKDRNQCSQFYYGGCLGNNNRFETAEECQNECVVDTYSDACDQPKEEGPCRGQYLRWYFDKESSTCSQFYYGGCKANSNNFATEIACKQKCSDPNRRKDHCSLPRAQGNCTKNEPRWYFDASQKRCMPFYFSGCDGNKNNFQSKDHCEADCPQDIIKDTCQLPSDVGNCSEYVAKWYYDTRDKACRQFYYGGCGGNDNNFITEDDCLRRCDKSESEVETKPESQPEPESAVRQELQPKVEPEENNEVLDHFKQDDCFLPSEAGPCRDNVEARWFYNENGVCMQFMYGGCGGNRNNFKTSDECIQKCGNARDLCALPMVVGPCNAHYDSFFYNSTTDNCEPFKFGGCQGNDNRFDKLVDCEQKCKRGPFTATQAPPPEQPVQELDDSTKICYQPVDTGNCNDSIAAYFFDPATHKCQTFTYSGCGGNANRYNSEEQCERQCGRFRGQDVCKMPVDVGPCRAQIRKSYYDSSLGRCAEFNYGGCEGNGNRFSSISECEGICLLHEETKTNVSKTNVSNIEICRLPVDSGTCYQNSYKHWYFNDERGECMAFIYTGCGGNFNRFNSFQACIDTCGDYIPPPINEIDSELPTEVPNLCLEEQETCNTMKCAYGRKSSIDENMCTKCSCYDPCEGQVCDENSQCGVDINMNRTSEQDASYVPVCRLISKPGSCPAIQENPEQCNNECYNDAGCLMDLKCCSTGCGMACVAPYSQPAELVTANYQPAYTDPSVNIGYYPPQINYEIYKPEVTGKEGDMVTLDCAVRGNPNPKITWRKDNLLIDGLQAKYRIQFDGTLNIITLHKTDSGVYVCVADNNIGQPMHNQISLNVEDGEESPARIYEMPEEQHIVSLGSRAELRCYALGFPFPSVTWWRNNSMLPLKNNFYEQRKDYSLQIHSVQLTDLGSYTCQAYTGFGKAASWTVTVQAYGPVYTTNPDEQIYMKYVVDAPTRPETIERPQYPYRPRGTVPPIQPPPPPPPTPQPFIPQPYTEPQPEIRPEQHWNIGAPLIVPIKINMVLPEQSYAIGSNITIPCDVDGYPTPQVHWYKDNIEITESEKYFISESNRLTVRHIDMYDSGYYKCVAGNQYSNAFSEVHIQTQDIRADCTDNQFFAKCDLIVKAKFCKHEYYAKFCCKSCTLAGQLS</sequence>
<dbReference type="Pfam" id="PF08686">
    <property type="entry name" value="PLAC"/>
    <property type="match status" value="1"/>
</dbReference>
<dbReference type="InterPro" id="IPR020901">
    <property type="entry name" value="Prtase_inh_Kunz-CS"/>
</dbReference>
<dbReference type="PANTHER" id="PTHR13723">
    <property type="entry name" value="ADAMTS A DISINTEGRIN AND METALLOPROTEASE WITH THROMBOSPONDIN MOTIFS PROTEASE"/>
    <property type="match status" value="1"/>
</dbReference>
<dbReference type="SMART" id="SM00217">
    <property type="entry name" value="WAP"/>
    <property type="match status" value="1"/>
</dbReference>
<dbReference type="Pfam" id="PF05986">
    <property type="entry name" value="ADAMTS_spacer1"/>
    <property type="match status" value="1"/>
</dbReference>
<keyword evidence="2" id="KW-0964">Secreted</keyword>
<evidence type="ECO:0000256" key="6">
    <source>
        <dbReference type="SAM" id="MobiDB-lite"/>
    </source>
</evidence>
<feature type="region of interest" description="Disordered" evidence="6">
    <location>
        <begin position="2663"/>
        <end position="2700"/>
    </location>
</feature>
<dbReference type="PROSITE" id="PS00280">
    <property type="entry name" value="BPTI_KUNITZ_1"/>
    <property type="match status" value="7"/>
</dbReference>
<name>A0ABM1NBL7_NICVS</name>
<dbReference type="InterPro" id="IPR036880">
    <property type="entry name" value="Kunitz_BPTI_sf"/>
</dbReference>
<feature type="domain" description="BPTI/Kunitz inhibitor" evidence="8">
    <location>
        <begin position="1875"/>
        <end position="1925"/>
    </location>
</feature>
<evidence type="ECO:0000256" key="7">
    <source>
        <dbReference type="SAM" id="SignalP"/>
    </source>
</evidence>
<keyword evidence="12" id="KW-1185">Reference proteome</keyword>
<dbReference type="SUPFAM" id="SSF57256">
    <property type="entry name" value="Elafin-like"/>
    <property type="match status" value="1"/>
</dbReference>
<proteinExistence type="predicted"/>
<dbReference type="PROSITE" id="PS50279">
    <property type="entry name" value="BPTI_KUNITZ_2"/>
    <property type="match status" value="10"/>
</dbReference>
<evidence type="ECO:0000259" key="8">
    <source>
        <dbReference type="PROSITE" id="PS50279"/>
    </source>
</evidence>
<reference evidence="13" key="1">
    <citation type="submission" date="2025-08" db="UniProtKB">
        <authorList>
            <consortium name="RefSeq"/>
        </authorList>
    </citation>
    <scope>IDENTIFICATION</scope>
    <source>
        <tissue evidence="13">Whole Larva</tissue>
    </source>
</reference>
<dbReference type="Proteomes" id="UP000695000">
    <property type="component" value="Unplaced"/>
</dbReference>
<dbReference type="InterPro" id="IPR007110">
    <property type="entry name" value="Ig-like_dom"/>
</dbReference>
<evidence type="ECO:0000256" key="5">
    <source>
        <dbReference type="ARBA" id="ARBA00023157"/>
    </source>
</evidence>
<feature type="domain" description="WAP" evidence="11">
    <location>
        <begin position="2376"/>
        <end position="2422"/>
    </location>
</feature>
<feature type="domain" description="BPTI/Kunitz inhibitor" evidence="8">
    <location>
        <begin position="1816"/>
        <end position="1866"/>
    </location>
</feature>
<feature type="compositionally biased region" description="Polar residues" evidence="6">
    <location>
        <begin position="816"/>
        <end position="832"/>
    </location>
</feature>
<organism evidence="12 13">
    <name type="scientific">Nicrophorus vespilloides</name>
    <name type="common">Boreal carrion beetle</name>
    <dbReference type="NCBI Taxonomy" id="110193"/>
    <lineage>
        <taxon>Eukaryota</taxon>
        <taxon>Metazoa</taxon>
        <taxon>Ecdysozoa</taxon>
        <taxon>Arthropoda</taxon>
        <taxon>Hexapoda</taxon>
        <taxon>Insecta</taxon>
        <taxon>Pterygota</taxon>
        <taxon>Neoptera</taxon>
        <taxon>Endopterygota</taxon>
        <taxon>Coleoptera</taxon>
        <taxon>Polyphaga</taxon>
        <taxon>Staphyliniformia</taxon>
        <taxon>Silphidae</taxon>
        <taxon>Nicrophorinae</taxon>
        <taxon>Nicrophorus</taxon>
    </lineage>
</organism>
<feature type="compositionally biased region" description="Low complexity" evidence="6">
    <location>
        <begin position="868"/>
        <end position="878"/>
    </location>
</feature>
<dbReference type="SUPFAM" id="SSF48726">
    <property type="entry name" value="Immunoglobulin"/>
    <property type="match status" value="3"/>
</dbReference>
<dbReference type="PROSITE" id="PS50835">
    <property type="entry name" value="IG_LIKE"/>
    <property type="match status" value="3"/>
</dbReference>
<feature type="domain" description="BPTI/Kunitz inhibitor" evidence="8">
    <location>
        <begin position="1638"/>
        <end position="1688"/>
    </location>
</feature>
<evidence type="ECO:0000256" key="2">
    <source>
        <dbReference type="ARBA" id="ARBA00022525"/>
    </source>
</evidence>
<dbReference type="Gene3D" id="2.60.40.10">
    <property type="entry name" value="Immunoglobulins"/>
    <property type="match status" value="3"/>
</dbReference>
<dbReference type="InterPro" id="IPR008197">
    <property type="entry name" value="WAP_dom"/>
</dbReference>
<dbReference type="Gene3D" id="2.60.120.830">
    <property type="match status" value="1"/>
</dbReference>
<dbReference type="SMART" id="SM00408">
    <property type="entry name" value="IGc2"/>
    <property type="match status" value="3"/>
</dbReference>
<feature type="domain" description="Ig-like" evidence="9">
    <location>
        <begin position="2716"/>
        <end position="2806"/>
    </location>
</feature>
<dbReference type="CDD" id="cd00199">
    <property type="entry name" value="WAP"/>
    <property type="match status" value="1"/>
</dbReference>
<dbReference type="InterPro" id="IPR003599">
    <property type="entry name" value="Ig_sub"/>
</dbReference>
<evidence type="ECO:0000256" key="3">
    <source>
        <dbReference type="ARBA" id="ARBA00022729"/>
    </source>
</evidence>
<keyword evidence="5" id="KW-1015">Disulfide bond</keyword>
<dbReference type="CDD" id="cd22639">
    <property type="entry name" value="Kunitz_papilin_lacunin-like"/>
    <property type="match status" value="1"/>
</dbReference>
<dbReference type="InterPro" id="IPR013783">
    <property type="entry name" value="Ig-like_fold"/>
</dbReference>
<feature type="compositionally biased region" description="Low complexity" evidence="6">
    <location>
        <begin position="1142"/>
        <end position="1152"/>
    </location>
</feature>
<feature type="compositionally biased region" description="Polar residues" evidence="6">
    <location>
        <begin position="963"/>
        <end position="979"/>
    </location>
</feature>
<evidence type="ECO:0000259" key="9">
    <source>
        <dbReference type="PROSITE" id="PS50835"/>
    </source>
</evidence>
<feature type="domain" description="BPTI/Kunitz inhibitor" evidence="8">
    <location>
        <begin position="1756"/>
        <end position="1806"/>
    </location>
</feature>
<dbReference type="InterPro" id="IPR050439">
    <property type="entry name" value="ADAMTS_ADAMTS-like"/>
</dbReference>
<feature type="compositionally biased region" description="Acidic residues" evidence="6">
    <location>
        <begin position="921"/>
        <end position="933"/>
    </location>
</feature>
<feature type="signal peptide" evidence="7">
    <location>
        <begin position="1"/>
        <end position="26"/>
    </location>
</feature>
<dbReference type="PANTHER" id="PTHR13723:SF281">
    <property type="entry name" value="PAPILIN"/>
    <property type="match status" value="1"/>
</dbReference>
<dbReference type="InterPro" id="IPR013098">
    <property type="entry name" value="Ig_I-set"/>
</dbReference>
<evidence type="ECO:0000256" key="4">
    <source>
        <dbReference type="ARBA" id="ARBA00022737"/>
    </source>
</evidence>
<feature type="domain" description="BPTI/Kunitz inhibitor" evidence="8">
    <location>
        <begin position="2028"/>
        <end position="2078"/>
    </location>
</feature>
<dbReference type="SMART" id="SM00209">
    <property type="entry name" value="TSP1"/>
    <property type="match status" value="7"/>
</dbReference>
<dbReference type="PROSITE" id="PS50900">
    <property type="entry name" value="PLAC"/>
    <property type="match status" value="1"/>
</dbReference>
<dbReference type="Pfam" id="PF13927">
    <property type="entry name" value="Ig_3"/>
    <property type="match status" value="1"/>
</dbReference>
<dbReference type="PROSITE" id="PS51390">
    <property type="entry name" value="WAP"/>
    <property type="match status" value="1"/>
</dbReference>
<dbReference type="InterPro" id="IPR010294">
    <property type="entry name" value="ADAMTS_spacer1"/>
</dbReference>
<dbReference type="GeneID" id="108567924"/>
<dbReference type="SUPFAM" id="SSF57362">
    <property type="entry name" value="BPTI-like"/>
    <property type="match status" value="10"/>
</dbReference>
<dbReference type="InterPro" id="IPR036383">
    <property type="entry name" value="TSP1_rpt_sf"/>
</dbReference>
<keyword evidence="3 7" id="KW-0732">Signal</keyword>
<evidence type="ECO:0000259" key="10">
    <source>
        <dbReference type="PROSITE" id="PS50900"/>
    </source>
</evidence>
<evidence type="ECO:0000313" key="13">
    <source>
        <dbReference type="RefSeq" id="XP_017784217.1"/>
    </source>
</evidence>
<dbReference type="PRINTS" id="PR01857">
    <property type="entry name" value="ADAMTSFAMILY"/>
</dbReference>
<feature type="compositionally biased region" description="Polar residues" evidence="6">
    <location>
        <begin position="787"/>
        <end position="810"/>
    </location>
</feature>
<protein>
    <submittedName>
        <fullName evidence="13">Papilin isoform X1</fullName>
    </submittedName>
</protein>
<dbReference type="InterPro" id="IPR000884">
    <property type="entry name" value="TSP1_rpt"/>
</dbReference>
<feature type="compositionally biased region" description="Polar residues" evidence="6">
    <location>
        <begin position="849"/>
        <end position="860"/>
    </location>
</feature>
<comment type="subcellular location">
    <subcellularLocation>
        <location evidence="1">Secreted</location>
    </subcellularLocation>
</comment>
<dbReference type="Pfam" id="PF00090">
    <property type="entry name" value="TSP_1"/>
    <property type="match status" value="1"/>
</dbReference>
<feature type="compositionally biased region" description="Pro residues" evidence="6">
    <location>
        <begin position="2679"/>
        <end position="2700"/>
    </location>
</feature>
<feature type="chain" id="PRO_5046175823" evidence="7">
    <location>
        <begin position="27"/>
        <end position="2852"/>
    </location>
</feature>
<feature type="compositionally biased region" description="Polar residues" evidence="6">
    <location>
        <begin position="934"/>
        <end position="947"/>
    </location>
</feature>
<dbReference type="Pfam" id="PF19030">
    <property type="entry name" value="TSP1_ADAMTS"/>
    <property type="match status" value="5"/>
</dbReference>
<evidence type="ECO:0000256" key="1">
    <source>
        <dbReference type="ARBA" id="ARBA00004613"/>
    </source>
</evidence>
<feature type="domain" description="BPTI/Kunitz inhibitor" evidence="8">
    <location>
        <begin position="2164"/>
        <end position="2214"/>
    </location>
</feature>
<dbReference type="InterPro" id="IPR003598">
    <property type="entry name" value="Ig_sub2"/>
</dbReference>
<dbReference type="SUPFAM" id="SSF82895">
    <property type="entry name" value="TSP-1 type 1 repeat"/>
    <property type="match status" value="6"/>
</dbReference>
<feature type="domain" description="BPTI/Kunitz inhibitor" evidence="8">
    <location>
        <begin position="1697"/>
        <end position="1747"/>
    </location>
</feature>
<dbReference type="Gene3D" id="4.10.410.10">
    <property type="entry name" value="Pancreatic trypsin inhibitor Kunitz domain"/>
    <property type="match status" value="10"/>
</dbReference>
<dbReference type="CDD" id="cd22637">
    <property type="entry name" value="Kunitz_papilin_mig6-like"/>
    <property type="match status" value="1"/>
</dbReference>
<feature type="region of interest" description="Disordered" evidence="6">
    <location>
        <begin position="748"/>
        <end position="775"/>
    </location>
</feature>
<dbReference type="PRINTS" id="PR00759">
    <property type="entry name" value="BASICPTASE"/>
</dbReference>
<dbReference type="InterPro" id="IPR010909">
    <property type="entry name" value="PLAC"/>
</dbReference>